<proteinExistence type="predicted"/>
<dbReference type="Proteomes" id="UP000885648">
    <property type="component" value="Unassembled WGS sequence"/>
</dbReference>
<accession>A0A831PT32</accession>
<comment type="caution">
    <text evidence="1">The sequence shown here is derived from an EMBL/GenBank/DDBJ whole genome shotgun (WGS) entry which is preliminary data.</text>
</comment>
<sequence length="172" mass="19073">MYILADMWATLMREFSDSPAQSRVVRFLLENGFGVSPEGKITCNGIEIPATHIARAIGIDRRVVDATARRITSMEETGDIFARMRATPDLSEVAGYLNLTVITIIPNDAQQKGIVGAAVRVLSRHDLAIRQIFVTDPYFAEEPRLVIILDESLPTGVLEELRALPQVKQLII</sequence>
<dbReference type="AlphaFoldDB" id="A0A831PT32"/>
<evidence type="ECO:0000313" key="1">
    <source>
        <dbReference type="EMBL" id="HDS64040.1"/>
    </source>
</evidence>
<reference evidence="1" key="1">
    <citation type="journal article" date="2020" name="mSystems">
        <title>Genome- and Community-Level Interaction Insights into Carbon Utilization and Element Cycling Functions of Hydrothermarchaeota in Hydrothermal Sediment.</title>
        <authorList>
            <person name="Zhou Z."/>
            <person name="Liu Y."/>
            <person name="Xu W."/>
            <person name="Pan J."/>
            <person name="Luo Z.H."/>
            <person name="Li M."/>
        </authorList>
    </citation>
    <scope>NUCLEOTIDE SEQUENCE</scope>
    <source>
        <strain evidence="1">SpSt-1183</strain>
    </source>
</reference>
<dbReference type="PIRSF" id="PIRSF004897">
    <property type="entry name" value="UCP004897_ACT"/>
    <property type="match status" value="1"/>
</dbReference>
<protein>
    <submittedName>
        <fullName evidence="1">Regulator of amino acid metabolism, contains ACT domain protein</fullName>
    </submittedName>
</protein>
<dbReference type="InterPro" id="IPR014424">
    <property type="entry name" value="UCP004897_ACT"/>
</dbReference>
<name>A0A831PT32_9EURY</name>
<organism evidence="1">
    <name type="scientific">Methanofollis liminatans</name>
    <dbReference type="NCBI Taxonomy" id="2201"/>
    <lineage>
        <taxon>Archaea</taxon>
        <taxon>Methanobacteriati</taxon>
        <taxon>Methanobacteriota</taxon>
        <taxon>Stenosarchaea group</taxon>
        <taxon>Methanomicrobia</taxon>
        <taxon>Methanomicrobiales</taxon>
        <taxon>Methanomicrobiaceae</taxon>
        <taxon>Methanofollis</taxon>
    </lineage>
</organism>
<gene>
    <name evidence="1" type="ORF">ENN52_08010</name>
</gene>
<dbReference type="EMBL" id="DSBY01000327">
    <property type="protein sequence ID" value="HDS64040.1"/>
    <property type="molecule type" value="Genomic_DNA"/>
</dbReference>